<evidence type="ECO:0000313" key="10">
    <source>
        <dbReference type="EMBL" id="MBB5059414.1"/>
    </source>
</evidence>
<feature type="transmembrane region" description="Helical" evidence="7">
    <location>
        <begin position="468"/>
        <end position="488"/>
    </location>
</feature>
<reference evidence="10 11" key="1">
    <citation type="submission" date="2020-08" db="EMBL/GenBank/DDBJ databases">
        <title>Genomic Encyclopedia of Type Strains, Phase IV (KMG-V): Genome sequencing to study the core and pangenomes of soil and plant-associated prokaryotes.</title>
        <authorList>
            <person name="Whitman W."/>
        </authorList>
    </citation>
    <scope>NUCLEOTIDE SEQUENCE [LARGE SCALE GENOMIC DNA]</scope>
    <source>
        <strain evidence="10 11">M8UP14</strain>
    </source>
</reference>
<dbReference type="GO" id="GO:0022857">
    <property type="term" value="F:transmembrane transporter activity"/>
    <property type="evidence" value="ECO:0007669"/>
    <property type="project" value="TreeGrafter"/>
</dbReference>
<dbReference type="InterPro" id="IPR003838">
    <property type="entry name" value="ABC3_permease_C"/>
</dbReference>
<feature type="transmembrane region" description="Helical" evidence="7">
    <location>
        <begin position="79"/>
        <end position="101"/>
    </location>
</feature>
<keyword evidence="4 7" id="KW-1133">Transmembrane helix</keyword>
<accession>A0A7W7ZGY2</accession>
<evidence type="ECO:0000256" key="6">
    <source>
        <dbReference type="ARBA" id="ARBA00038076"/>
    </source>
</evidence>
<evidence type="ECO:0000256" key="2">
    <source>
        <dbReference type="ARBA" id="ARBA00022475"/>
    </source>
</evidence>
<evidence type="ECO:0000259" key="9">
    <source>
        <dbReference type="Pfam" id="PF12704"/>
    </source>
</evidence>
<evidence type="ECO:0000256" key="7">
    <source>
        <dbReference type="SAM" id="Phobius"/>
    </source>
</evidence>
<dbReference type="Pfam" id="PF12704">
    <property type="entry name" value="MacB_PCD"/>
    <property type="match status" value="1"/>
</dbReference>
<dbReference type="RefSeq" id="WP_184220931.1">
    <property type="nucleotide sequence ID" value="NZ_JACHIP010000006.1"/>
</dbReference>
<feature type="domain" description="ABC3 transporter permease C-terminal" evidence="8">
    <location>
        <begin position="343"/>
        <end position="458"/>
    </location>
</feature>
<proteinExistence type="inferred from homology"/>
<dbReference type="InterPro" id="IPR050250">
    <property type="entry name" value="Macrolide_Exporter_MacB"/>
</dbReference>
<feature type="transmembrane region" description="Helical" evidence="7">
    <location>
        <begin position="762"/>
        <end position="786"/>
    </location>
</feature>
<evidence type="ECO:0000256" key="1">
    <source>
        <dbReference type="ARBA" id="ARBA00004651"/>
    </source>
</evidence>
<dbReference type="GO" id="GO:0005886">
    <property type="term" value="C:plasma membrane"/>
    <property type="evidence" value="ECO:0007669"/>
    <property type="project" value="UniProtKB-SubCell"/>
</dbReference>
<keyword evidence="11" id="KW-1185">Reference proteome</keyword>
<feature type="transmembrane region" description="Helical" evidence="7">
    <location>
        <begin position="433"/>
        <end position="456"/>
    </location>
</feature>
<organism evidence="10 11">
    <name type="scientific">Granulicella aggregans</name>
    <dbReference type="NCBI Taxonomy" id="474949"/>
    <lineage>
        <taxon>Bacteria</taxon>
        <taxon>Pseudomonadati</taxon>
        <taxon>Acidobacteriota</taxon>
        <taxon>Terriglobia</taxon>
        <taxon>Terriglobales</taxon>
        <taxon>Acidobacteriaceae</taxon>
        <taxon>Granulicella</taxon>
    </lineage>
</organism>
<feature type="transmembrane region" description="Helical" evidence="7">
    <location>
        <begin position="337"/>
        <end position="362"/>
    </location>
</feature>
<dbReference type="EMBL" id="JACHIP010000006">
    <property type="protein sequence ID" value="MBB5059414.1"/>
    <property type="molecule type" value="Genomic_DNA"/>
</dbReference>
<dbReference type="InterPro" id="IPR017800">
    <property type="entry name" value="ADOP"/>
</dbReference>
<dbReference type="NCBIfam" id="TIGR03434">
    <property type="entry name" value="ADOP"/>
    <property type="match status" value="1"/>
</dbReference>
<comment type="subcellular location">
    <subcellularLocation>
        <location evidence="1">Cell membrane</location>
        <topology evidence="1">Multi-pass membrane protein</topology>
    </subcellularLocation>
</comment>
<evidence type="ECO:0000256" key="5">
    <source>
        <dbReference type="ARBA" id="ARBA00023136"/>
    </source>
</evidence>
<dbReference type="PANTHER" id="PTHR30572:SF4">
    <property type="entry name" value="ABC TRANSPORTER PERMEASE YTRF"/>
    <property type="match status" value="1"/>
</dbReference>
<keyword evidence="2" id="KW-1003">Cell membrane</keyword>
<keyword evidence="3 7" id="KW-0812">Transmembrane</keyword>
<feature type="transmembrane region" description="Helical" evidence="7">
    <location>
        <begin position="806"/>
        <end position="826"/>
    </location>
</feature>
<dbReference type="PANTHER" id="PTHR30572">
    <property type="entry name" value="MEMBRANE COMPONENT OF TRANSPORTER-RELATED"/>
    <property type="match status" value="1"/>
</dbReference>
<protein>
    <submittedName>
        <fullName evidence="10">Putative permease</fullName>
    </submittedName>
</protein>
<name>A0A7W7ZGY2_9BACT</name>
<feature type="domain" description="ABC3 transporter permease C-terminal" evidence="8">
    <location>
        <begin position="721"/>
        <end position="833"/>
    </location>
</feature>
<evidence type="ECO:0000256" key="3">
    <source>
        <dbReference type="ARBA" id="ARBA00022692"/>
    </source>
</evidence>
<feature type="transmembrane region" description="Helical" evidence="7">
    <location>
        <begin position="393"/>
        <end position="413"/>
    </location>
</feature>
<dbReference type="Proteomes" id="UP000540989">
    <property type="component" value="Unassembled WGS sequence"/>
</dbReference>
<dbReference type="InterPro" id="IPR025857">
    <property type="entry name" value="MacB_PCD"/>
</dbReference>
<comment type="similarity">
    <text evidence="6">Belongs to the ABC-4 integral membrane protein family.</text>
</comment>
<feature type="domain" description="MacB-like periplasmic core" evidence="9">
    <location>
        <begin position="81"/>
        <end position="298"/>
    </location>
</feature>
<gene>
    <name evidence="10" type="ORF">HDF16_004140</name>
</gene>
<feature type="transmembrane region" description="Helical" evidence="7">
    <location>
        <begin position="715"/>
        <end position="741"/>
    </location>
</feature>
<sequence length="842" mass="92056">MGELFRRLNYLLHRRDRDRELEAEMLLHREMMGSDHKRDFGNITRLREDAREAWGWTWIERLIQDLSYAARILRRSPGFALTAVLVLSLGIGVNITAFTLFNMVALEPLPVRDPASLIMLQRRSPTRIGGEMPYTHIDFYRQHSHTLSAVMAIMGVPPVTLETDIQPAHLSFASANYFSELGTHPALGRLFDPVLDDNSSAPPIAVLSYRFWQQRLNADPAVVGRVLHLNGKSVTVAGVLPDAFASLGADRAELWVPILQQPYLIEGSKLLSDPEADAVRMWARLAPGTKAKAAEQELLSLTNQLRLLDPKNVWENEFLLSFPAGHLQVMQPDMYQVVAMISVLTLLILAVTCANLGGLLLARGVTREHEIGIRVAIGASRQRILRQLLTESLLLASLGSLVGLVLSIAVMRVTLTFTDAPAWLSATPDWRVFGFSFVIAVLAAVFFGFAPALQIARQKHRKPIARQVLIAAQVTASCVLLIVAGLLVRAMHHTLYTSPGFGYQSVLSIDPQLAQHGYTPTAARAYLAQMESRLRERPGVLSVALVKLPPMGHSVARIGTEIQGKHVNIFPNSVEPAYFQTMNIPFLLGRTFHFGEQHVTIVSESLANRIWHGADPIGKPVPSDEPSSTPRDIVVGVVGNARVNALSDSDATEQYWPAQNDDMPQMSIVLKAVGTASAMYPAIKSISQSLDLRVFPEIRPLESLFQENVANVERIAAAVSLVGLIAVLLAGVGIVGLVAYTASQRAKEIAIRLALGATRRQVLRAILSQFAWPVALGLLAGVAIAATASSALRSTLYGISNLDPASYASATLLLLLIVMIATVLPARRSLRLDIAKALHHDQ</sequence>
<evidence type="ECO:0000256" key="4">
    <source>
        <dbReference type="ARBA" id="ARBA00022989"/>
    </source>
</evidence>
<evidence type="ECO:0000259" key="8">
    <source>
        <dbReference type="Pfam" id="PF02687"/>
    </source>
</evidence>
<evidence type="ECO:0000313" key="11">
    <source>
        <dbReference type="Proteomes" id="UP000540989"/>
    </source>
</evidence>
<comment type="caution">
    <text evidence="10">The sequence shown here is derived from an EMBL/GenBank/DDBJ whole genome shotgun (WGS) entry which is preliminary data.</text>
</comment>
<keyword evidence="5 7" id="KW-0472">Membrane</keyword>
<dbReference type="Pfam" id="PF02687">
    <property type="entry name" value="FtsX"/>
    <property type="match status" value="2"/>
</dbReference>
<dbReference type="AlphaFoldDB" id="A0A7W7ZGY2"/>